<dbReference type="Proteomes" id="UP001162131">
    <property type="component" value="Unassembled WGS sequence"/>
</dbReference>
<name>A0AAU9J1S9_9CILI</name>
<feature type="coiled-coil region" evidence="1">
    <location>
        <begin position="241"/>
        <end position="268"/>
    </location>
</feature>
<gene>
    <name evidence="3" type="ORF">BSTOLATCC_MIC30454</name>
</gene>
<feature type="region of interest" description="Disordered" evidence="2">
    <location>
        <begin position="295"/>
        <end position="415"/>
    </location>
</feature>
<feature type="compositionally biased region" description="Polar residues" evidence="2">
    <location>
        <begin position="406"/>
        <end position="415"/>
    </location>
</feature>
<evidence type="ECO:0000256" key="1">
    <source>
        <dbReference type="SAM" id="Coils"/>
    </source>
</evidence>
<organism evidence="3 4">
    <name type="scientific">Blepharisma stoltei</name>
    <dbReference type="NCBI Taxonomy" id="1481888"/>
    <lineage>
        <taxon>Eukaryota</taxon>
        <taxon>Sar</taxon>
        <taxon>Alveolata</taxon>
        <taxon>Ciliophora</taxon>
        <taxon>Postciliodesmatophora</taxon>
        <taxon>Heterotrichea</taxon>
        <taxon>Heterotrichida</taxon>
        <taxon>Blepharismidae</taxon>
        <taxon>Blepharisma</taxon>
    </lineage>
</organism>
<protein>
    <submittedName>
        <fullName evidence="3">Uncharacterized protein</fullName>
    </submittedName>
</protein>
<comment type="caution">
    <text evidence="3">The sequence shown here is derived from an EMBL/GenBank/DDBJ whole genome shotgun (WGS) entry which is preliminary data.</text>
</comment>
<proteinExistence type="predicted"/>
<sequence>MSQASKYWEKYQQKQAQMKANLMTDKQAYIASLEAQLEKVTQALLINQGFVERVEQLQAQINTSEDRIINLTRLVKLQQSYNEEQEKTKTAGSDIIKIDTKISQRLDILEEKVRKLFEKASQDIEEKQMRLKQGTDTENYDKEMSFGRLSEGFGSLVDKMIEIEKRNKDAVESAWNAQQTCNKLSEDMLERMAACENKVNELKMIKDSGNIEHIAKMSRIEIENLIEEKVSAAVDKIVAIIKTYGKTQDEFETKIKKLNEKIKGIVDEVKEKPKQILNKSLDELERTVSYEKKVPKLSVKKSKSVSPSRSSSDSRRPPTPKGAKNPTSPLKSPKNSHKSSISPPRSLQGKPKTPPKSPKNKTYPRSPKIHEDSKEIEEEKKVTMKKPETKTKRRKHAEKRSKLEQLYQQLSARNS</sequence>
<dbReference type="AlphaFoldDB" id="A0AAU9J1S9"/>
<evidence type="ECO:0000313" key="3">
    <source>
        <dbReference type="EMBL" id="CAG9322073.1"/>
    </source>
</evidence>
<feature type="compositionally biased region" description="Basic and acidic residues" evidence="2">
    <location>
        <begin position="368"/>
        <end position="390"/>
    </location>
</feature>
<evidence type="ECO:0000313" key="4">
    <source>
        <dbReference type="Proteomes" id="UP001162131"/>
    </source>
</evidence>
<accession>A0AAU9J1S9</accession>
<dbReference type="EMBL" id="CAJZBQ010000030">
    <property type="protein sequence ID" value="CAG9322073.1"/>
    <property type="molecule type" value="Genomic_DNA"/>
</dbReference>
<keyword evidence="1" id="KW-0175">Coiled coil</keyword>
<feature type="coiled-coil region" evidence="1">
    <location>
        <begin position="47"/>
        <end position="74"/>
    </location>
</feature>
<reference evidence="3" key="1">
    <citation type="submission" date="2021-09" db="EMBL/GenBank/DDBJ databases">
        <authorList>
            <consortium name="AG Swart"/>
            <person name="Singh M."/>
            <person name="Singh A."/>
            <person name="Seah K."/>
            <person name="Emmerich C."/>
        </authorList>
    </citation>
    <scope>NUCLEOTIDE SEQUENCE</scope>
    <source>
        <strain evidence="3">ATCC30299</strain>
    </source>
</reference>
<keyword evidence="4" id="KW-1185">Reference proteome</keyword>
<evidence type="ECO:0000256" key="2">
    <source>
        <dbReference type="SAM" id="MobiDB-lite"/>
    </source>
</evidence>